<accession>W2Q4A0</accession>
<protein>
    <submittedName>
        <fullName evidence="2">Uncharacterized protein</fullName>
    </submittedName>
</protein>
<feature type="region of interest" description="Disordered" evidence="1">
    <location>
        <begin position="1"/>
        <end position="42"/>
    </location>
</feature>
<dbReference type="AlphaFoldDB" id="W2Q4A0"/>
<proteinExistence type="predicted"/>
<sequence>MAFADPEPPDPAEGIATTPSSDNATPTSLQQSQPHQQRVRHEQLELRRQCDCLTLQQPDKSATSALLTLGAWQDHVVAAPTVDILEPMREAVDDLARSDVALSAGAI</sequence>
<dbReference type="RefSeq" id="XP_008906776.1">
    <property type="nucleotide sequence ID" value="XM_008908528.1"/>
</dbReference>
<dbReference type="GeneID" id="20191710"/>
<feature type="compositionally biased region" description="Polar residues" evidence="1">
    <location>
        <begin position="17"/>
        <end position="36"/>
    </location>
</feature>
<reference evidence="2 3" key="2">
    <citation type="submission" date="2013-11" db="EMBL/GenBank/DDBJ databases">
        <title>The Genome Sequence of Phytophthora parasitica INRA-310.</title>
        <authorList>
            <consortium name="The Broad Institute Genomics Platform"/>
            <person name="Russ C."/>
            <person name="Tyler B."/>
            <person name="Panabieres F."/>
            <person name="Shan W."/>
            <person name="Tripathy S."/>
            <person name="Grunwald N."/>
            <person name="Machado M."/>
            <person name="Johnson C.S."/>
            <person name="Arredondo F."/>
            <person name="Hong C."/>
            <person name="Coffey M."/>
            <person name="Young S.K."/>
            <person name="Zeng Q."/>
            <person name="Gargeya S."/>
            <person name="Fitzgerald M."/>
            <person name="Abouelleil A."/>
            <person name="Alvarado L."/>
            <person name="Chapman S.B."/>
            <person name="Gainer-Dewar J."/>
            <person name="Goldberg J."/>
            <person name="Griggs A."/>
            <person name="Gujja S."/>
            <person name="Hansen M."/>
            <person name="Howarth C."/>
            <person name="Imamovic A."/>
            <person name="Ireland A."/>
            <person name="Larimer J."/>
            <person name="McCowan C."/>
            <person name="Murphy C."/>
            <person name="Pearson M."/>
            <person name="Poon T.W."/>
            <person name="Priest M."/>
            <person name="Roberts A."/>
            <person name="Saif S."/>
            <person name="Shea T."/>
            <person name="Sykes S."/>
            <person name="Wortman J."/>
            <person name="Nusbaum C."/>
            <person name="Birren B."/>
        </authorList>
    </citation>
    <scope>NUCLEOTIDE SEQUENCE [LARGE SCALE GENOMIC DNA]</scope>
    <source>
        <strain evidence="2 3">INRA-310</strain>
    </source>
</reference>
<name>W2Q4A0_PHYN3</name>
<organism evidence="2 3">
    <name type="scientific">Phytophthora nicotianae (strain INRA-310)</name>
    <name type="common">Phytophthora parasitica</name>
    <dbReference type="NCBI Taxonomy" id="761204"/>
    <lineage>
        <taxon>Eukaryota</taxon>
        <taxon>Sar</taxon>
        <taxon>Stramenopiles</taxon>
        <taxon>Oomycota</taxon>
        <taxon>Peronosporomycetes</taxon>
        <taxon>Peronosporales</taxon>
        <taxon>Peronosporaceae</taxon>
        <taxon>Phytophthora</taxon>
    </lineage>
</organism>
<dbReference type="VEuPathDB" id="FungiDB:PPTG_23111"/>
<dbReference type="EMBL" id="KI669590">
    <property type="protein sequence ID" value="ETN07972.1"/>
    <property type="molecule type" value="Genomic_DNA"/>
</dbReference>
<dbReference type="Proteomes" id="UP000018817">
    <property type="component" value="Unassembled WGS sequence"/>
</dbReference>
<evidence type="ECO:0000313" key="2">
    <source>
        <dbReference type="EMBL" id="ETN07972.1"/>
    </source>
</evidence>
<evidence type="ECO:0000313" key="3">
    <source>
        <dbReference type="Proteomes" id="UP000018817"/>
    </source>
</evidence>
<dbReference type="OMA" id="RRQCDCL"/>
<gene>
    <name evidence="2" type="ORF">PPTG_23111</name>
</gene>
<evidence type="ECO:0000256" key="1">
    <source>
        <dbReference type="SAM" id="MobiDB-lite"/>
    </source>
</evidence>
<reference evidence="3" key="1">
    <citation type="submission" date="2011-12" db="EMBL/GenBank/DDBJ databases">
        <authorList>
            <consortium name="The Broad Institute Genome Sequencing Platform"/>
            <person name="Russ C."/>
            <person name="Tyler B."/>
            <person name="Panabieres F."/>
            <person name="Shan W."/>
            <person name="Tripathy S."/>
            <person name="Grunwald N."/>
            <person name="Machado M."/>
            <person name="Young S.K."/>
            <person name="Zeng Q."/>
            <person name="Gargeya S."/>
            <person name="Fitzgerald M."/>
            <person name="Haas B."/>
            <person name="Abouelleil A."/>
            <person name="Alvarado L."/>
            <person name="Arachchi H.M."/>
            <person name="Berlin A."/>
            <person name="Chapman S.B."/>
            <person name="Gearin G."/>
            <person name="Goldberg J."/>
            <person name="Griggs A."/>
            <person name="Gujja S."/>
            <person name="Hansen M."/>
            <person name="Heiman D."/>
            <person name="Howarth C."/>
            <person name="Larimer J."/>
            <person name="Lui A."/>
            <person name="MacDonald P.J.P."/>
            <person name="McCowen C."/>
            <person name="Montmayeur A."/>
            <person name="Murphy C."/>
            <person name="Neiman D."/>
            <person name="Pearson M."/>
            <person name="Priest M."/>
            <person name="Roberts A."/>
            <person name="Saif S."/>
            <person name="Shea T."/>
            <person name="Sisk P."/>
            <person name="Stolte C."/>
            <person name="Sykes S."/>
            <person name="Wortman J."/>
            <person name="Nusbaum C."/>
            <person name="Birren B."/>
        </authorList>
    </citation>
    <scope>NUCLEOTIDE SEQUENCE [LARGE SCALE GENOMIC DNA]</scope>
    <source>
        <strain evidence="3">INRA-310</strain>
    </source>
</reference>